<dbReference type="AlphaFoldDB" id="A0A1H1V0Y7"/>
<dbReference type="InterPro" id="IPR017520">
    <property type="entry name" value="CHP03086"/>
</dbReference>
<dbReference type="InterPro" id="IPR024344">
    <property type="entry name" value="MDMPI_metal-binding"/>
</dbReference>
<dbReference type="InterPro" id="IPR034660">
    <property type="entry name" value="DinB/YfiT-like"/>
</dbReference>
<dbReference type="InterPro" id="IPR017517">
    <property type="entry name" value="Maleyloyr_isom"/>
</dbReference>
<dbReference type="Gene3D" id="1.20.120.450">
    <property type="entry name" value="dinb family like domain"/>
    <property type="match status" value="1"/>
</dbReference>
<dbReference type="OrthoDB" id="5185819at2"/>
<dbReference type="NCBIfam" id="TIGR03086">
    <property type="entry name" value="TIGR03086 family metal-binding protein"/>
    <property type="match status" value="1"/>
</dbReference>
<keyword evidence="3" id="KW-1185">Reference proteome</keyword>
<feature type="domain" description="Mycothiol-dependent maleylpyruvate isomerase metal-binding" evidence="1">
    <location>
        <begin position="14"/>
        <end position="132"/>
    </location>
</feature>
<dbReference type="GO" id="GO:0046872">
    <property type="term" value="F:metal ion binding"/>
    <property type="evidence" value="ECO:0007669"/>
    <property type="project" value="InterPro"/>
</dbReference>
<dbReference type="Pfam" id="PF11716">
    <property type="entry name" value="MDMPI_N"/>
    <property type="match status" value="1"/>
</dbReference>
<protein>
    <submittedName>
        <fullName evidence="2">TIGR03086 family protein</fullName>
    </submittedName>
</protein>
<reference evidence="2 3" key="1">
    <citation type="submission" date="2016-10" db="EMBL/GenBank/DDBJ databases">
        <authorList>
            <person name="de Groot N.N."/>
        </authorList>
    </citation>
    <scope>NUCLEOTIDE SEQUENCE [LARGE SCALE GENOMIC DNA]</scope>
    <source>
        <strain evidence="2 3">DSM 21800</strain>
    </source>
</reference>
<dbReference type="Proteomes" id="UP000199103">
    <property type="component" value="Chromosome I"/>
</dbReference>
<proteinExistence type="predicted"/>
<evidence type="ECO:0000313" key="2">
    <source>
        <dbReference type="EMBL" id="SDS78447.1"/>
    </source>
</evidence>
<dbReference type="EMBL" id="LT629772">
    <property type="protein sequence ID" value="SDS78447.1"/>
    <property type="molecule type" value="Genomic_DNA"/>
</dbReference>
<evidence type="ECO:0000259" key="1">
    <source>
        <dbReference type="Pfam" id="PF11716"/>
    </source>
</evidence>
<accession>A0A1H1V0Y7</accession>
<dbReference type="NCBIfam" id="TIGR03083">
    <property type="entry name" value="maleylpyruvate isomerase family mycothiol-dependent enzyme"/>
    <property type="match status" value="1"/>
</dbReference>
<sequence>MTYTSTDPRRQICAALDQTQRQVDAVHPSQLALPTPCAEFDLKMLLAHLVAVLRKLTLVGDGRDMTLVTDPANDVVEECADVFRSARSEFDQVWAADGKLGEDFALVWGTMTRNELLDAYTHEFTVHAWDLAQVTGRRVELDPVLAHAALD</sequence>
<dbReference type="SUPFAM" id="SSF109854">
    <property type="entry name" value="DinB/YfiT-like putative metalloenzymes"/>
    <property type="match status" value="1"/>
</dbReference>
<name>A0A1H1V0Y7_9ACTN</name>
<organism evidence="2 3">
    <name type="scientific">Microlunatus soli</name>
    <dbReference type="NCBI Taxonomy" id="630515"/>
    <lineage>
        <taxon>Bacteria</taxon>
        <taxon>Bacillati</taxon>
        <taxon>Actinomycetota</taxon>
        <taxon>Actinomycetes</taxon>
        <taxon>Propionibacteriales</taxon>
        <taxon>Propionibacteriaceae</taxon>
        <taxon>Microlunatus</taxon>
    </lineage>
</organism>
<dbReference type="STRING" id="630515.SAMN04489812_3021"/>
<evidence type="ECO:0000313" key="3">
    <source>
        <dbReference type="Proteomes" id="UP000199103"/>
    </source>
</evidence>
<gene>
    <name evidence="2" type="ORF">SAMN04489812_3021</name>
</gene>
<dbReference type="RefSeq" id="WP_091526055.1">
    <property type="nucleotide sequence ID" value="NZ_LT629772.1"/>
</dbReference>